<dbReference type="SUPFAM" id="SSF50022">
    <property type="entry name" value="ISP domain"/>
    <property type="match status" value="1"/>
</dbReference>
<dbReference type="CDD" id="cd03467">
    <property type="entry name" value="Rieske"/>
    <property type="match status" value="1"/>
</dbReference>
<dbReference type="InterPro" id="IPR036922">
    <property type="entry name" value="Rieske_2Fe-2S_sf"/>
</dbReference>
<accession>W4VEY7</accession>
<dbReference type="Pfam" id="PF00355">
    <property type="entry name" value="Rieske"/>
    <property type="match status" value="1"/>
</dbReference>
<keyword evidence="7" id="KW-0408">Iron</keyword>
<dbReference type="InterPro" id="IPR014349">
    <property type="entry name" value="Rieske_Fe-S_prot"/>
</dbReference>
<dbReference type="EMBL" id="BAVS01000001">
    <property type="protein sequence ID" value="GAE91378.1"/>
    <property type="molecule type" value="Genomic_DNA"/>
</dbReference>
<keyword evidence="18" id="KW-1185">Reference proteome</keyword>
<keyword evidence="9" id="KW-1015">Disulfide bond</keyword>
<dbReference type="Proteomes" id="UP000019102">
    <property type="component" value="Unassembled WGS sequence"/>
</dbReference>
<evidence type="ECO:0000256" key="12">
    <source>
        <dbReference type="ARBA" id="ARBA00067741"/>
    </source>
</evidence>
<dbReference type="Gene3D" id="1.20.5.700">
    <property type="entry name" value="Single helix bin"/>
    <property type="match status" value="1"/>
</dbReference>
<dbReference type="GO" id="GO:0051537">
    <property type="term" value="F:2 iron, 2 sulfur cluster binding"/>
    <property type="evidence" value="ECO:0007669"/>
    <property type="project" value="UniProtKB-KW"/>
</dbReference>
<keyword evidence="15" id="KW-1133">Transmembrane helix</keyword>
<comment type="similarity">
    <text evidence="1">Belongs to the Rieske iron-sulfur protein family.</text>
</comment>
<keyword evidence="5" id="KW-0249">Electron transport</keyword>
<evidence type="ECO:0000256" key="8">
    <source>
        <dbReference type="ARBA" id="ARBA00023014"/>
    </source>
</evidence>
<name>W4VEY7_9BACI</name>
<proteinExistence type="inferred from homology"/>
<evidence type="ECO:0000256" key="14">
    <source>
        <dbReference type="ARBA" id="ARBA00076330"/>
    </source>
</evidence>
<dbReference type="eggNOG" id="COG0723">
    <property type="taxonomic scope" value="Bacteria"/>
</dbReference>
<dbReference type="FunFam" id="2.102.10.10:FF:000006">
    <property type="entry name" value="Menaquinol-cytochrome c reductase, iron-sulfur subunit"/>
    <property type="match status" value="1"/>
</dbReference>
<dbReference type="GO" id="GO:0016705">
    <property type="term" value="F:oxidoreductase activity, acting on paired donors, with incorporation or reduction of molecular oxygen"/>
    <property type="evidence" value="ECO:0007669"/>
    <property type="project" value="UniProtKB-ARBA"/>
</dbReference>
<evidence type="ECO:0000256" key="11">
    <source>
        <dbReference type="ARBA" id="ARBA00064458"/>
    </source>
</evidence>
<evidence type="ECO:0000256" key="5">
    <source>
        <dbReference type="ARBA" id="ARBA00022982"/>
    </source>
</evidence>
<keyword evidence="15" id="KW-0472">Membrane</keyword>
<evidence type="ECO:0000313" key="18">
    <source>
        <dbReference type="Proteomes" id="UP000019102"/>
    </source>
</evidence>
<dbReference type="PROSITE" id="PS51296">
    <property type="entry name" value="RIESKE"/>
    <property type="match status" value="1"/>
</dbReference>
<comment type="function">
    <text evidence="10">Component of the menaquinol:cytochrome c reductase complex. The Rieske protein is a high potential 2Fe-2S protein.</text>
</comment>
<evidence type="ECO:0000256" key="7">
    <source>
        <dbReference type="ARBA" id="ARBA00023004"/>
    </source>
</evidence>
<dbReference type="PANTHER" id="PTHR10134">
    <property type="entry name" value="CYTOCHROME B-C1 COMPLEX SUBUNIT RIESKE, MITOCHONDRIAL"/>
    <property type="match status" value="1"/>
</dbReference>
<dbReference type="InterPro" id="IPR006311">
    <property type="entry name" value="TAT_signal"/>
</dbReference>
<dbReference type="STRING" id="1298598.JCM21714_326"/>
<gene>
    <name evidence="17" type="ORF">JCM21714_326</name>
</gene>
<organism evidence="17 18">
    <name type="scientific">Gracilibacillus boraciitolerans JCM 21714</name>
    <dbReference type="NCBI Taxonomy" id="1298598"/>
    <lineage>
        <taxon>Bacteria</taxon>
        <taxon>Bacillati</taxon>
        <taxon>Bacillota</taxon>
        <taxon>Bacilli</taxon>
        <taxon>Bacillales</taxon>
        <taxon>Bacillaceae</taxon>
        <taxon>Gracilibacillus</taxon>
    </lineage>
</organism>
<dbReference type="RefSeq" id="WP_035721101.1">
    <property type="nucleotide sequence ID" value="NZ_BAVS01000001.1"/>
</dbReference>
<evidence type="ECO:0000256" key="10">
    <source>
        <dbReference type="ARBA" id="ARBA00055683"/>
    </source>
</evidence>
<reference evidence="17 18" key="1">
    <citation type="journal article" date="2014" name="Genome Announc.">
        <title>Draft Genome Sequence of the Boron-Tolerant and Moderately Halotolerant Bacterium Gracilibacillus boraciitolerans JCM 21714T.</title>
        <authorList>
            <person name="Ahmed I."/>
            <person name="Oshima K."/>
            <person name="Suda W."/>
            <person name="Kitamura K."/>
            <person name="Iida T."/>
            <person name="Ohmori Y."/>
            <person name="Fujiwara T."/>
            <person name="Hattori M."/>
            <person name="Ohkuma M."/>
        </authorList>
    </citation>
    <scope>NUCLEOTIDE SEQUENCE [LARGE SCALE GENOMIC DNA]</scope>
    <source>
        <strain evidence="17 18">JCM 21714</strain>
    </source>
</reference>
<feature type="transmembrane region" description="Helical" evidence="15">
    <location>
        <begin position="20"/>
        <end position="41"/>
    </location>
</feature>
<dbReference type="PROSITE" id="PS51318">
    <property type="entry name" value="TAT"/>
    <property type="match status" value="1"/>
</dbReference>
<evidence type="ECO:0000256" key="3">
    <source>
        <dbReference type="ARBA" id="ARBA00022714"/>
    </source>
</evidence>
<protein>
    <recommendedName>
        <fullName evidence="12">Menaquinol:cytochrome c reductase iron-sulfur subunit</fullName>
    </recommendedName>
    <alternativeName>
        <fullName evidence="14">Cytochrome bc complex, iron-sulfur subunit</fullName>
    </alternativeName>
    <alternativeName>
        <fullName evidence="13">Rieske iron-sulfur protein QcrA</fullName>
    </alternativeName>
</protein>
<evidence type="ECO:0000256" key="4">
    <source>
        <dbReference type="ARBA" id="ARBA00022723"/>
    </source>
</evidence>
<dbReference type="OrthoDB" id="9767869at2"/>
<feature type="domain" description="Rieske" evidence="16">
    <location>
        <begin position="94"/>
        <end position="167"/>
    </location>
</feature>
<evidence type="ECO:0000256" key="6">
    <source>
        <dbReference type="ARBA" id="ARBA00023002"/>
    </source>
</evidence>
<evidence type="ECO:0000256" key="2">
    <source>
        <dbReference type="ARBA" id="ARBA00022448"/>
    </source>
</evidence>
<keyword evidence="6" id="KW-0560">Oxidoreductase</keyword>
<keyword evidence="3" id="KW-0001">2Fe-2S</keyword>
<evidence type="ECO:0000256" key="15">
    <source>
        <dbReference type="SAM" id="Phobius"/>
    </source>
</evidence>
<dbReference type="GO" id="GO:0046872">
    <property type="term" value="F:metal ion binding"/>
    <property type="evidence" value="ECO:0007669"/>
    <property type="project" value="UniProtKB-KW"/>
</dbReference>
<evidence type="ECO:0000259" key="16">
    <source>
        <dbReference type="PROSITE" id="PS51296"/>
    </source>
</evidence>
<dbReference type="InterPro" id="IPR017941">
    <property type="entry name" value="Rieske_2Fe-2S"/>
</dbReference>
<evidence type="ECO:0000256" key="1">
    <source>
        <dbReference type="ARBA" id="ARBA00010651"/>
    </source>
</evidence>
<keyword evidence="15" id="KW-0812">Transmembrane</keyword>
<comment type="caution">
    <text evidence="17">The sequence shown here is derived from an EMBL/GenBank/DDBJ whole genome shotgun (WGS) entry which is preliminary data.</text>
</comment>
<evidence type="ECO:0000313" key="17">
    <source>
        <dbReference type="EMBL" id="GAE91378.1"/>
    </source>
</evidence>
<dbReference type="Gene3D" id="2.102.10.10">
    <property type="entry name" value="Rieske [2Fe-2S] iron-sulphur domain"/>
    <property type="match status" value="1"/>
</dbReference>
<evidence type="ECO:0000256" key="13">
    <source>
        <dbReference type="ARBA" id="ARBA00075320"/>
    </source>
</evidence>
<sequence>MCRGGVNNVREKAQVSRRQFLNYTLTGVGGFMAAGMLAPMVRFAIDPVLQASGTEDMHAVVEVSEITTEPQRFDWTIKQVDAWYTSDVIHSAWIYKNEKDEIIALSPICKHLGCAVSWASNEEYPNEFYCPCHGGRYYKNGLNVPNTPPNAALDLFQKEVKDGTLYLGAQCQTL</sequence>
<keyword evidence="4" id="KW-0479">Metal-binding</keyword>
<dbReference type="AlphaFoldDB" id="W4VEY7"/>
<evidence type="ECO:0000256" key="9">
    <source>
        <dbReference type="ARBA" id="ARBA00023157"/>
    </source>
</evidence>
<comment type="subunit">
    <text evidence="11">The main subunits of the menaquinol:cytochrome c complex are a Rieske-type iron-sulfur protein (QcrA), a cytochrome b (QcrB) and a cytochrome c (QcrC).</text>
</comment>
<keyword evidence="2" id="KW-0813">Transport</keyword>
<dbReference type="GO" id="GO:0004497">
    <property type="term" value="F:monooxygenase activity"/>
    <property type="evidence" value="ECO:0007669"/>
    <property type="project" value="UniProtKB-ARBA"/>
</dbReference>
<keyword evidence="8" id="KW-0411">Iron-sulfur</keyword>